<dbReference type="Proteomes" id="UP000308600">
    <property type="component" value="Unassembled WGS sequence"/>
</dbReference>
<proteinExistence type="predicted"/>
<organism evidence="1 2">
    <name type="scientific">Pluteus cervinus</name>
    <dbReference type="NCBI Taxonomy" id="181527"/>
    <lineage>
        <taxon>Eukaryota</taxon>
        <taxon>Fungi</taxon>
        <taxon>Dikarya</taxon>
        <taxon>Basidiomycota</taxon>
        <taxon>Agaricomycotina</taxon>
        <taxon>Agaricomycetes</taxon>
        <taxon>Agaricomycetidae</taxon>
        <taxon>Agaricales</taxon>
        <taxon>Pluteineae</taxon>
        <taxon>Pluteaceae</taxon>
        <taxon>Pluteus</taxon>
    </lineage>
</organism>
<feature type="non-terminal residue" evidence="1">
    <location>
        <position position="244"/>
    </location>
</feature>
<sequence length="244" mass="25892">MSVAGAVIISAIAVCINPRSANNSKLITLDANLFIEDEGHPKSPHLAYFNFFNRDDLVFNEMGTYFITATLAGVGAALSNKTAGLEDVDYAAVGDIRSIIPAGGPDSVDPAQAPLLTVSGAVVASEIDYFDLAPEQYVSALRDCPRRPTFPVRCFIKDSKRWGSGSRKPRPMGGQYIMASGIFEAVVRNDEKKVIRFEMELTDLAYLGRSVLPVSSSQAGASAGSGSANGKGKDKAFSYATSPA</sequence>
<dbReference type="EMBL" id="ML208424">
    <property type="protein sequence ID" value="TFK65827.1"/>
    <property type="molecule type" value="Genomic_DNA"/>
</dbReference>
<evidence type="ECO:0000313" key="2">
    <source>
        <dbReference type="Proteomes" id="UP000308600"/>
    </source>
</evidence>
<name>A0ACD3ALP8_9AGAR</name>
<keyword evidence="2" id="KW-1185">Reference proteome</keyword>
<gene>
    <name evidence="1" type="ORF">BDN72DRAFT_845065</name>
</gene>
<reference evidence="1 2" key="1">
    <citation type="journal article" date="2019" name="Nat. Ecol. Evol.">
        <title>Megaphylogeny resolves global patterns of mushroom evolution.</title>
        <authorList>
            <person name="Varga T."/>
            <person name="Krizsan K."/>
            <person name="Foldi C."/>
            <person name="Dima B."/>
            <person name="Sanchez-Garcia M."/>
            <person name="Sanchez-Ramirez S."/>
            <person name="Szollosi G.J."/>
            <person name="Szarkandi J.G."/>
            <person name="Papp V."/>
            <person name="Albert L."/>
            <person name="Andreopoulos W."/>
            <person name="Angelini C."/>
            <person name="Antonin V."/>
            <person name="Barry K.W."/>
            <person name="Bougher N.L."/>
            <person name="Buchanan P."/>
            <person name="Buyck B."/>
            <person name="Bense V."/>
            <person name="Catcheside P."/>
            <person name="Chovatia M."/>
            <person name="Cooper J."/>
            <person name="Damon W."/>
            <person name="Desjardin D."/>
            <person name="Finy P."/>
            <person name="Geml J."/>
            <person name="Haridas S."/>
            <person name="Hughes K."/>
            <person name="Justo A."/>
            <person name="Karasinski D."/>
            <person name="Kautmanova I."/>
            <person name="Kiss B."/>
            <person name="Kocsube S."/>
            <person name="Kotiranta H."/>
            <person name="LaButti K.M."/>
            <person name="Lechner B.E."/>
            <person name="Liimatainen K."/>
            <person name="Lipzen A."/>
            <person name="Lukacs Z."/>
            <person name="Mihaltcheva S."/>
            <person name="Morgado L.N."/>
            <person name="Niskanen T."/>
            <person name="Noordeloos M.E."/>
            <person name="Ohm R.A."/>
            <person name="Ortiz-Santana B."/>
            <person name="Ovrebo C."/>
            <person name="Racz N."/>
            <person name="Riley R."/>
            <person name="Savchenko A."/>
            <person name="Shiryaev A."/>
            <person name="Soop K."/>
            <person name="Spirin V."/>
            <person name="Szebenyi C."/>
            <person name="Tomsovsky M."/>
            <person name="Tulloss R.E."/>
            <person name="Uehling J."/>
            <person name="Grigoriev I.V."/>
            <person name="Vagvolgyi C."/>
            <person name="Papp T."/>
            <person name="Martin F.M."/>
            <person name="Miettinen O."/>
            <person name="Hibbett D.S."/>
            <person name="Nagy L.G."/>
        </authorList>
    </citation>
    <scope>NUCLEOTIDE SEQUENCE [LARGE SCALE GENOMIC DNA]</scope>
    <source>
        <strain evidence="1 2">NL-1719</strain>
    </source>
</reference>
<protein>
    <submittedName>
        <fullName evidence="1">Uncharacterized protein</fullName>
    </submittedName>
</protein>
<accession>A0ACD3ALP8</accession>
<evidence type="ECO:0000313" key="1">
    <source>
        <dbReference type="EMBL" id="TFK65827.1"/>
    </source>
</evidence>